<comment type="caution">
    <text evidence="6">The sequence shown here is derived from an EMBL/GenBank/DDBJ whole genome shotgun (WGS) entry which is preliminary data.</text>
</comment>
<dbReference type="Pfam" id="PF21597">
    <property type="entry name" value="TetR_C_43"/>
    <property type="match status" value="1"/>
</dbReference>
<keyword evidence="1" id="KW-0805">Transcription regulation</keyword>
<dbReference type="InterPro" id="IPR050109">
    <property type="entry name" value="HTH-type_TetR-like_transc_reg"/>
</dbReference>
<dbReference type="PANTHER" id="PTHR30055:SF234">
    <property type="entry name" value="HTH-TYPE TRANSCRIPTIONAL REGULATOR BETI"/>
    <property type="match status" value="1"/>
</dbReference>
<dbReference type="InterPro" id="IPR049445">
    <property type="entry name" value="TetR_SbtR-like_C"/>
</dbReference>
<sequence>MADRPLRADARRNRERVLEAARELFAASGIAVPLDEIAARAGVGPGTVYRHFPTKEALFEAVTTARLHDLVEFARARAAADDPAAAFDEFLDRLTEEAAAKRDLPEAFTAVGMDGLAPAREELFAVLTVLVRRAQEVGAVRAEIRASDLLALLKGMLQAAGESPDPTVLDRIAVVLRDGLRPPAPQRINLSTDTPGGRAP</sequence>
<keyword evidence="3" id="KW-0804">Transcription</keyword>
<dbReference type="InterPro" id="IPR036271">
    <property type="entry name" value="Tet_transcr_reg_TetR-rel_C_sf"/>
</dbReference>
<keyword evidence="2 4" id="KW-0238">DNA-binding</keyword>
<evidence type="ECO:0000313" key="6">
    <source>
        <dbReference type="EMBL" id="MCO1658969.1"/>
    </source>
</evidence>
<dbReference type="RefSeq" id="WP_252443478.1">
    <property type="nucleotide sequence ID" value="NZ_JAGSOV010000060.1"/>
</dbReference>
<evidence type="ECO:0000313" key="7">
    <source>
        <dbReference type="Proteomes" id="UP001165283"/>
    </source>
</evidence>
<dbReference type="Pfam" id="PF00440">
    <property type="entry name" value="TetR_N"/>
    <property type="match status" value="1"/>
</dbReference>
<dbReference type="Gene3D" id="1.10.357.10">
    <property type="entry name" value="Tetracycline Repressor, domain 2"/>
    <property type="match status" value="1"/>
</dbReference>
<dbReference type="PANTHER" id="PTHR30055">
    <property type="entry name" value="HTH-TYPE TRANSCRIPTIONAL REGULATOR RUTR"/>
    <property type="match status" value="1"/>
</dbReference>
<dbReference type="PRINTS" id="PR00455">
    <property type="entry name" value="HTHTETR"/>
</dbReference>
<dbReference type="SUPFAM" id="SSF48498">
    <property type="entry name" value="Tetracyclin repressor-like, C-terminal domain"/>
    <property type="match status" value="1"/>
</dbReference>
<organism evidence="6 7">
    <name type="scientific">Pseudonocardia humida</name>
    <dbReference type="NCBI Taxonomy" id="2800819"/>
    <lineage>
        <taxon>Bacteria</taxon>
        <taxon>Bacillati</taxon>
        <taxon>Actinomycetota</taxon>
        <taxon>Actinomycetes</taxon>
        <taxon>Pseudonocardiales</taxon>
        <taxon>Pseudonocardiaceae</taxon>
        <taxon>Pseudonocardia</taxon>
    </lineage>
</organism>
<evidence type="ECO:0000256" key="4">
    <source>
        <dbReference type="PROSITE-ProRule" id="PRU00335"/>
    </source>
</evidence>
<dbReference type="InterPro" id="IPR001647">
    <property type="entry name" value="HTH_TetR"/>
</dbReference>
<evidence type="ECO:0000256" key="3">
    <source>
        <dbReference type="ARBA" id="ARBA00023163"/>
    </source>
</evidence>
<dbReference type="SUPFAM" id="SSF46689">
    <property type="entry name" value="Homeodomain-like"/>
    <property type="match status" value="1"/>
</dbReference>
<feature type="DNA-binding region" description="H-T-H motif" evidence="4">
    <location>
        <begin position="33"/>
        <end position="52"/>
    </location>
</feature>
<evidence type="ECO:0000256" key="1">
    <source>
        <dbReference type="ARBA" id="ARBA00023015"/>
    </source>
</evidence>
<dbReference type="InterPro" id="IPR009057">
    <property type="entry name" value="Homeodomain-like_sf"/>
</dbReference>
<dbReference type="PROSITE" id="PS50977">
    <property type="entry name" value="HTH_TETR_2"/>
    <property type="match status" value="1"/>
</dbReference>
<dbReference type="Proteomes" id="UP001165283">
    <property type="component" value="Unassembled WGS sequence"/>
</dbReference>
<keyword evidence="7" id="KW-1185">Reference proteome</keyword>
<name>A0ABT1A8E4_9PSEU</name>
<feature type="domain" description="HTH tetR-type" evidence="5">
    <location>
        <begin position="11"/>
        <end position="70"/>
    </location>
</feature>
<evidence type="ECO:0000256" key="2">
    <source>
        <dbReference type="ARBA" id="ARBA00023125"/>
    </source>
</evidence>
<evidence type="ECO:0000259" key="5">
    <source>
        <dbReference type="PROSITE" id="PS50977"/>
    </source>
</evidence>
<dbReference type="EMBL" id="JAGSOV010000060">
    <property type="protein sequence ID" value="MCO1658969.1"/>
    <property type="molecule type" value="Genomic_DNA"/>
</dbReference>
<gene>
    <name evidence="6" type="ORF">KDL28_28260</name>
</gene>
<protein>
    <submittedName>
        <fullName evidence="6">TetR/AcrR family transcriptional regulator</fullName>
    </submittedName>
</protein>
<reference evidence="6" key="1">
    <citation type="submission" date="2021-04" db="EMBL/GenBank/DDBJ databases">
        <title>Pseudonocardia sp. nov., isolated from sandy soil of mangrove forest.</title>
        <authorList>
            <person name="Zan Z."/>
            <person name="Huang R."/>
            <person name="Liu W."/>
        </authorList>
    </citation>
    <scope>NUCLEOTIDE SEQUENCE</scope>
    <source>
        <strain evidence="6">S2-4</strain>
    </source>
</reference>
<accession>A0ABT1A8E4</accession>
<proteinExistence type="predicted"/>